<comment type="caution">
    <text evidence="2">The sequence shown here is derived from an EMBL/GenBank/DDBJ whole genome shotgun (WGS) entry which is preliminary data.</text>
</comment>
<keyword evidence="1" id="KW-0732">Signal</keyword>
<reference evidence="3" key="1">
    <citation type="journal article" date="2019" name="Int. J. Syst. Evol. Microbiol.">
        <title>The Global Catalogue of Microorganisms (GCM) 10K type strain sequencing project: providing services to taxonomists for standard genome sequencing and annotation.</title>
        <authorList>
            <consortium name="The Broad Institute Genomics Platform"/>
            <consortium name="The Broad Institute Genome Sequencing Center for Infectious Disease"/>
            <person name="Wu L."/>
            <person name="Ma J."/>
        </authorList>
    </citation>
    <scope>NUCLEOTIDE SEQUENCE [LARGE SCALE GENOMIC DNA]</scope>
    <source>
        <strain evidence="3">JCM 31405</strain>
    </source>
</reference>
<gene>
    <name evidence="2" type="ORF">GCM10008960_18860</name>
</gene>
<feature type="signal peptide" evidence="1">
    <location>
        <begin position="1"/>
        <end position="25"/>
    </location>
</feature>
<feature type="chain" id="PRO_5045947144" description="Copper chaperone PCu(A)C" evidence="1">
    <location>
        <begin position="26"/>
        <end position="175"/>
    </location>
</feature>
<evidence type="ECO:0000313" key="2">
    <source>
        <dbReference type="EMBL" id="GGR92243.1"/>
    </source>
</evidence>
<dbReference type="Proteomes" id="UP000644548">
    <property type="component" value="Unassembled WGS sequence"/>
</dbReference>
<proteinExistence type="predicted"/>
<name>A0ABQ2S6Z4_9DEIO</name>
<keyword evidence="3" id="KW-1185">Reference proteome</keyword>
<evidence type="ECO:0008006" key="4">
    <source>
        <dbReference type="Google" id="ProtNLM"/>
    </source>
</evidence>
<accession>A0ABQ2S6Z4</accession>
<evidence type="ECO:0000256" key="1">
    <source>
        <dbReference type="SAM" id="SignalP"/>
    </source>
</evidence>
<evidence type="ECO:0000313" key="3">
    <source>
        <dbReference type="Proteomes" id="UP000644548"/>
    </source>
</evidence>
<organism evidence="2 3">
    <name type="scientific">Deinococcus sedimenti</name>
    <dbReference type="NCBI Taxonomy" id="1867090"/>
    <lineage>
        <taxon>Bacteria</taxon>
        <taxon>Thermotogati</taxon>
        <taxon>Deinococcota</taxon>
        <taxon>Deinococci</taxon>
        <taxon>Deinococcales</taxon>
        <taxon>Deinococcaceae</taxon>
        <taxon>Deinococcus</taxon>
    </lineage>
</organism>
<protein>
    <recommendedName>
        <fullName evidence="4">Copper chaperone PCu(A)C</fullName>
    </recommendedName>
</protein>
<dbReference type="EMBL" id="BMQN01000003">
    <property type="protein sequence ID" value="GGR92243.1"/>
    <property type="molecule type" value="Genomic_DNA"/>
</dbReference>
<sequence length="175" mass="18550">MTAGPPTRALLASALALLCSCGAPARTTPPAVFTRMDGAGLQVTLSGPAVTRGTRATVTLLTGAGTLVTEGRAEENGLLRVLVSYRRAGRTPFTVDVAGHRLRGEVQREPDAPVTPLTLKVGARAVRVTQGRPPALVLHPLDRHGNVTRLPVDVLIRRPDGVTLRRTRPVEYLTS</sequence>
<dbReference type="RefSeq" id="WP_189072921.1">
    <property type="nucleotide sequence ID" value="NZ_BMQN01000003.1"/>
</dbReference>